<comment type="similarity">
    <text evidence="1">Belongs to the DinB family.</text>
</comment>
<evidence type="ECO:0000313" key="5">
    <source>
        <dbReference type="Proteomes" id="UP000233435"/>
    </source>
</evidence>
<accession>A0A2N3HL47</accession>
<evidence type="ECO:0000256" key="2">
    <source>
        <dbReference type="ARBA" id="ARBA00022723"/>
    </source>
</evidence>
<feature type="binding site" evidence="3">
    <location>
        <position position="140"/>
    </location>
    <ligand>
        <name>a divalent metal cation</name>
        <dbReference type="ChEBI" id="CHEBI:60240"/>
    </ligand>
</feature>
<dbReference type="Proteomes" id="UP000233435">
    <property type="component" value="Unassembled WGS sequence"/>
</dbReference>
<feature type="binding site" evidence="3">
    <location>
        <position position="57"/>
    </location>
    <ligand>
        <name>a divalent metal cation</name>
        <dbReference type="ChEBI" id="CHEBI:60240"/>
    </ligand>
</feature>
<dbReference type="EMBL" id="PJEO01000017">
    <property type="protein sequence ID" value="PKQ45690.1"/>
    <property type="molecule type" value="Genomic_DNA"/>
</dbReference>
<name>A0A2N3HL47_9FLAO</name>
<organism evidence="4 5">
    <name type="scientific">Confluentibacter flavum</name>
    <dbReference type="NCBI Taxonomy" id="1909700"/>
    <lineage>
        <taxon>Bacteria</taxon>
        <taxon>Pseudomonadati</taxon>
        <taxon>Bacteroidota</taxon>
        <taxon>Flavobacteriia</taxon>
        <taxon>Flavobacteriales</taxon>
        <taxon>Flavobacteriaceae</taxon>
        <taxon>Confluentibacter</taxon>
    </lineage>
</organism>
<sequence>MQNIYRKGAIGALTDEYEKALNELKTLLLKIPNAEFMKIYNKEAEKDFQSIKNIVLHVVRSGYVYANHIRKRFGNSYVVYEIEIDNINQGVLELDKMFDYTVKTFEDKWLLTDDELLNTLIKTSWSTYDLEGIIEHAIVHILRHRLQIEKMINKYQIS</sequence>
<dbReference type="RefSeq" id="WP_106659079.1">
    <property type="nucleotide sequence ID" value="NZ_PJEO01000017.1"/>
</dbReference>
<dbReference type="Gene3D" id="1.20.120.450">
    <property type="entry name" value="dinb family like domain"/>
    <property type="match status" value="1"/>
</dbReference>
<evidence type="ECO:0000313" key="4">
    <source>
        <dbReference type="EMBL" id="PKQ45690.1"/>
    </source>
</evidence>
<reference evidence="4 5" key="1">
    <citation type="submission" date="2017-12" db="EMBL/GenBank/DDBJ databases">
        <title>Confluentibacter flavum sp. nov., isolated from the saline lake.</title>
        <authorList>
            <person name="Yu L."/>
        </authorList>
    </citation>
    <scope>NUCLEOTIDE SEQUENCE [LARGE SCALE GENOMIC DNA]</scope>
    <source>
        <strain evidence="4 5">3B</strain>
    </source>
</reference>
<evidence type="ECO:0008006" key="6">
    <source>
        <dbReference type="Google" id="ProtNLM"/>
    </source>
</evidence>
<dbReference type="InterPro" id="IPR034660">
    <property type="entry name" value="DinB/YfiT-like"/>
</dbReference>
<keyword evidence="5" id="KW-1185">Reference proteome</keyword>
<proteinExistence type="inferred from homology"/>
<dbReference type="SUPFAM" id="SSF109854">
    <property type="entry name" value="DinB/YfiT-like putative metalloenzymes"/>
    <property type="match status" value="1"/>
</dbReference>
<dbReference type="InterPro" id="IPR007837">
    <property type="entry name" value="DinB"/>
</dbReference>
<comment type="caution">
    <text evidence="4">The sequence shown here is derived from an EMBL/GenBank/DDBJ whole genome shotgun (WGS) entry which is preliminary data.</text>
</comment>
<dbReference type="Pfam" id="PF05163">
    <property type="entry name" value="DinB"/>
    <property type="match status" value="1"/>
</dbReference>
<dbReference type="OrthoDB" id="982141at2"/>
<dbReference type="GO" id="GO:0046872">
    <property type="term" value="F:metal ion binding"/>
    <property type="evidence" value="ECO:0007669"/>
    <property type="project" value="UniProtKB-KW"/>
</dbReference>
<evidence type="ECO:0000256" key="3">
    <source>
        <dbReference type="PIRSR" id="PIRSR607837-1"/>
    </source>
</evidence>
<dbReference type="AlphaFoldDB" id="A0A2N3HL47"/>
<gene>
    <name evidence="4" type="ORF">CSW08_06375</name>
</gene>
<keyword evidence="2 3" id="KW-0479">Metal-binding</keyword>
<evidence type="ECO:0000256" key="1">
    <source>
        <dbReference type="ARBA" id="ARBA00008635"/>
    </source>
</evidence>
<protein>
    <recommendedName>
        <fullName evidence="6">Damage-inducible protein DinB</fullName>
    </recommendedName>
</protein>
<feature type="binding site" evidence="3">
    <location>
        <position position="144"/>
    </location>
    <ligand>
        <name>a divalent metal cation</name>
        <dbReference type="ChEBI" id="CHEBI:60240"/>
    </ligand>
</feature>